<keyword evidence="2" id="KW-0520">NAD</keyword>
<name>A0ABQ1S4C7_9MICO</name>
<keyword evidence="5" id="KW-1185">Reference proteome</keyword>
<dbReference type="InterPro" id="IPR036291">
    <property type="entry name" value="NAD(P)-bd_dom_sf"/>
</dbReference>
<protein>
    <submittedName>
        <fullName evidence="4">Dehydrogenase</fullName>
    </submittedName>
</protein>
<proteinExistence type="predicted"/>
<dbReference type="Proteomes" id="UP000629365">
    <property type="component" value="Unassembled WGS sequence"/>
</dbReference>
<reference evidence="5" key="1">
    <citation type="journal article" date="2019" name="Int. J. Syst. Evol. Microbiol.">
        <title>The Global Catalogue of Microorganisms (GCM) 10K type strain sequencing project: providing services to taxonomists for standard genome sequencing and annotation.</title>
        <authorList>
            <consortium name="The Broad Institute Genomics Platform"/>
            <consortium name="The Broad Institute Genome Sequencing Center for Infectious Disease"/>
            <person name="Wu L."/>
            <person name="Ma J."/>
        </authorList>
    </citation>
    <scope>NUCLEOTIDE SEQUENCE [LARGE SCALE GENOMIC DNA]</scope>
    <source>
        <strain evidence="5">CCM 7640</strain>
    </source>
</reference>
<evidence type="ECO:0000313" key="4">
    <source>
        <dbReference type="EMBL" id="GGD89124.1"/>
    </source>
</evidence>
<dbReference type="Gene3D" id="3.40.50.720">
    <property type="entry name" value="NAD(P)-binding Rossmann-like Domain"/>
    <property type="match status" value="2"/>
</dbReference>
<organism evidence="4 5">
    <name type="scientific">Microbacterium murale</name>
    <dbReference type="NCBI Taxonomy" id="1081040"/>
    <lineage>
        <taxon>Bacteria</taxon>
        <taxon>Bacillati</taxon>
        <taxon>Actinomycetota</taxon>
        <taxon>Actinomycetes</taxon>
        <taxon>Micrococcales</taxon>
        <taxon>Microbacteriaceae</taxon>
        <taxon>Microbacterium</taxon>
    </lineage>
</organism>
<dbReference type="EMBL" id="BMCM01000007">
    <property type="protein sequence ID" value="GGD89124.1"/>
    <property type="molecule type" value="Genomic_DNA"/>
</dbReference>
<keyword evidence="1" id="KW-0560">Oxidoreductase</keyword>
<dbReference type="InterPro" id="IPR006140">
    <property type="entry name" value="D-isomer_DH_NAD-bd"/>
</dbReference>
<evidence type="ECO:0000259" key="3">
    <source>
        <dbReference type="Pfam" id="PF02826"/>
    </source>
</evidence>
<dbReference type="PANTHER" id="PTHR10996:SF178">
    <property type="entry name" value="2-HYDROXYACID DEHYDROGENASE YGL185C-RELATED"/>
    <property type="match status" value="1"/>
</dbReference>
<gene>
    <name evidence="4" type="ORF">GCM10007269_34730</name>
</gene>
<dbReference type="Pfam" id="PF02826">
    <property type="entry name" value="2-Hacid_dh_C"/>
    <property type="match status" value="1"/>
</dbReference>
<comment type="caution">
    <text evidence="4">The sequence shown here is derived from an EMBL/GenBank/DDBJ whole genome shotgun (WGS) entry which is preliminary data.</text>
</comment>
<dbReference type="PANTHER" id="PTHR10996">
    <property type="entry name" value="2-HYDROXYACID DEHYDROGENASE-RELATED"/>
    <property type="match status" value="1"/>
</dbReference>
<dbReference type="SUPFAM" id="SSF51735">
    <property type="entry name" value="NAD(P)-binding Rossmann-fold domains"/>
    <property type="match status" value="1"/>
</dbReference>
<sequence length="306" mass="33098">MALPNATIAIADPQLSERLASFDHLDLVPFNSDAIPDKAIDVMVRPLGASASWLRTLRGHSIRLVQGAAVGTDGVEANLPPEFTYANGRSAQEASTAEFALLLALAMERCLPQYVRDSMEGRWAPGFGGALLDRRVLVLGYGQIGKRIASLFRAHGSRVEAVASRRRHGEDVPVYGVEEFPERVRACEILVICLPLQASTTRIVSSEILASMPPESLVVNVGRGGVMDYEAVRHEAAAGRLRFALDVTDPEPLPSDDSLFIMPNVLITPHVAGATDRMLDAFADLIAEQARRLVSGRIPLNIVFSP</sequence>
<evidence type="ECO:0000256" key="2">
    <source>
        <dbReference type="ARBA" id="ARBA00023027"/>
    </source>
</evidence>
<feature type="domain" description="D-isomer specific 2-hydroxyacid dehydrogenase NAD-binding" evidence="3">
    <location>
        <begin position="102"/>
        <end position="272"/>
    </location>
</feature>
<accession>A0ABQ1S4C7</accession>
<dbReference type="RefSeq" id="WP_188438000.1">
    <property type="nucleotide sequence ID" value="NZ_BMCM01000007.1"/>
</dbReference>
<dbReference type="InterPro" id="IPR050223">
    <property type="entry name" value="D-isomer_2-hydroxyacid_DH"/>
</dbReference>
<evidence type="ECO:0000256" key="1">
    <source>
        <dbReference type="ARBA" id="ARBA00023002"/>
    </source>
</evidence>
<evidence type="ECO:0000313" key="5">
    <source>
        <dbReference type="Proteomes" id="UP000629365"/>
    </source>
</evidence>